<dbReference type="PANTHER" id="PTHR47313:SF1">
    <property type="entry name" value="RIBOSOMAL RNA LARGE SUBUNIT METHYLTRANSFERASE K_L"/>
    <property type="match status" value="1"/>
</dbReference>
<evidence type="ECO:0000256" key="2">
    <source>
        <dbReference type="ARBA" id="ARBA00022679"/>
    </source>
</evidence>
<keyword evidence="1 5" id="KW-0489">Methyltransferase</keyword>
<dbReference type="InterPro" id="IPR000241">
    <property type="entry name" value="RlmKL-like_Mtase"/>
</dbReference>
<evidence type="ECO:0000313" key="5">
    <source>
        <dbReference type="EMBL" id="SEJ93664.1"/>
    </source>
</evidence>
<dbReference type="InterPro" id="IPR029063">
    <property type="entry name" value="SAM-dependent_MTases_sf"/>
</dbReference>
<protein>
    <submittedName>
        <fullName evidence="5">Putative N6-adenine-specific DNA methylase</fullName>
    </submittedName>
</protein>
<sequence length="391" mass="42465">MPASSATKASLRARKWSMAGAMTQDLPLDLFLISIPGLESALRDEAVERGFDDAAVVPGGVTFRGTWEDAWRANLVLRGATRVLARIGGFPVFHLAQLDKRARKLPWGDVLRSDRPVKVEAVCRKSKVYHAGAARQRIETAIAEELGAPVTRDAGITVKARIDKDFCTFSVDLSGEALHRRGYKQAVGKAPLRETMAAMFLRMCGFSGDEPVLDPMCGSGSFVIEAAEIATGRASGRARRFAFEDLATFDATRWQALKESQTLRDCDLLFHGADRNAGAIENALRNAECAGVTGVTRFAVQSVSDMRRPDGPPGLIMVNPPYGTRIGDRNALRALYGTFGKTVTERFSGWRVGLVTSDAGLARSTGLRFLPPGPLIDHGGVKVRLYRTETL</sequence>
<evidence type="ECO:0000259" key="4">
    <source>
        <dbReference type="Pfam" id="PF22020"/>
    </source>
</evidence>
<accession>A0A1H7CWV1</accession>
<dbReference type="InterPro" id="IPR054170">
    <property type="entry name" value="RlmL_1st"/>
</dbReference>
<dbReference type="Pfam" id="PF22020">
    <property type="entry name" value="RlmL_1st"/>
    <property type="match status" value="1"/>
</dbReference>
<dbReference type="EMBL" id="FNYD01000009">
    <property type="protein sequence ID" value="SEJ93664.1"/>
    <property type="molecule type" value="Genomic_DNA"/>
</dbReference>
<dbReference type="AlphaFoldDB" id="A0A1H7CWV1"/>
<dbReference type="Proteomes" id="UP000199379">
    <property type="component" value="Unassembled WGS sequence"/>
</dbReference>
<feature type="domain" description="Ribosomal RNA large subunit methyltransferase K/L-like methyltransferase" evidence="3">
    <location>
        <begin position="181"/>
        <end position="361"/>
    </location>
</feature>
<dbReference type="STRING" id="1227549.SAMN05444007_1092"/>
<proteinExistence type="predicted"/>
<dbReference type="PANTHER" id="PTHR47313">
    <property type="entry name" value="RIBOSOMAL RNA LARGE SUBUNIT METHYLTRANSFERASE K/L"/>
    <property type="match status" value="1"/>
</dbReference>
<dbReference type="PROSITE" id="PS01261">
    <property type="entry name" value="UPF0020"/>
    <property type="match status" value="1"/>
</dbReference>
<dbReference type="GO" id="GO:0070043">
    <property type="term" value="F:rRNA (guanine-N7-)-methyltransferase activity"/>
    <property type="evidence" value="ECO:0007669"/>
    <property type="project" value="TreeGrafter"/>
</dbReference>
<dbReference type="GO" id="GO:0008990">
    <property type="term" value="F:rRNA (guanine-N2-)-methyltransferase activity"/>
    <property type="evidence" value="ECO:0007669"/>
    <property type="project" value="TreeGrafter"/>
</dbReference>
<dbReference type="Gene3D" id="3.40.50.150">
    <property type="entry name" value="Vaccinia Virus protein VP39"/>
    <property type="match status" value="1"/>
</dbReference>
<dbReference type="SUPFAM" id="SSF53335">
    <property type="entry name" value="S-adenosyl-L-methionine-dependent methyltransferases"/>
    <property type="match status" value="1"/>
</dbReference>
<dbReference type="PRINTS" id="PR00507">
    <property type="entry name" value="N12N6MTFRASE"/>
</dbReference>
<keyword evidence="6" id="KW-1185">Reference proteome</keyword>
<dbReference type="InterPro" id="IPR053943">
    <property type="entry name" value="RlmKL-like_Mtase_CS"/>
</dbReference>
<evidence type="ECO:0000259" key="3">
    <source>
        <dbReference type="Pfam" id="PF01170"/>
    </source>
</evidence>
<dbReference type="Gene3D" id="3.30.2130.30">
    <property type="match status" value="1"/>
</dbReference>
<reference evidence="5 6" key="1">
    <citation type="submission" date="2016-10" db="EMBL/GenBank/DDBJ databases">
        <authorList>
            <person name="de Groot N.N."/>
        </authorList>
    </citation>
    <scope>NUCLEOTIDE SEQUENCE [LARGE SCALE GENOMIC DNA]</scope>
    <source>
        <strain evidence="5 6">DSM 29340</strain>
    </source>
</reference>
<feature type="domain" description="RlmL ferredoxin-like" evidence="4">
    <location>
        <begin position="30"/>
        <end position="84"/>
    </location>
</feature>
<dbReference type="Pfam" id="PF01170">
    <property type="entry name" value="UPF0020"/>
    <property type="match status" value="1"/>
</dbReference>
<gene>
    <name evidence="5" type="ORF">SAMN05444007_1092</name>
</gene>
<evidence type="ECO:0000313" key="6">
    <source>
        <dbReference type="Proteomes" id="UP000199379"/>
    </source>
</evidence>
<dbReference type="CDD" id="cd11715">
    <property type="entry name" value="THUMP_AdoMetMT"/>
    <property type="match status" value="1"/>
</dbReference>
<name>A0A1H7CWV1_9RHOB</name>
<organism evidence="5 6">
    <name type="scientific">Cribrihabitans marinus</name>
    <dbReference type="NCBI Taxonomy" id="1227549"/>
    <lineage>
        <taxon>Bacteria</taxon>
        <taxon>Pseudomonadati</taxon>
        <taxon>Pseudomonadota</taxon>
        <taxon>Alphaproteobacteria</taxon>
        <taxon>Rhodobacterales</taxon>
        <taxon>Paracoccaceae</taxon>
        <taxon>Cribrihabitans</taxon>
    </lineage>
</organism>
<keyword evidence="2" id="KW-0808">Transferase</keyword>
<evidence type="ECO:0000256" key="1">
    <source>
        <dbReference type="ARBA" id="ARBA00022603"/>
    </source>
</evidence>